<accession>A0ABZ2R4W9</accession>
<dbReference type="InterPro" id="IPR036640">
    <property type="entry name" value="ABC1_TM_sf"/>
</dbReference>
<evidence type="ECO:0000256" key="1">
    <source>
        <dbReference type="ARBA" id="ARBA00004651"/>
    </source>
</evidence>
<dbReference type="SMART" id="SM00382">
    <property type="entry name" value="AAA"/>
    <property type="match status" value="1"/>
</dbReference>
<protein>
    <submittedName>
        <fullName evidence="11">ABC transporter ATP-binding protein</fullName>
    </submittedName>
</protein>
<reference evidence="11 12" key="1">
    <citation type="submission" date="2024-03" db="EMBL/GenBank/DDBJ databases">
        <title>Rhodococcus navarretei sp. nov. and Pseudarthrobacter quantumdoti sp. nov., two new species with the ability to biosynthesize Quantum Dots isolated from soil samples at Union Glacier, Antarctica.</title>
        <authorList>
            <person name="Vargas M."/>
        </authorList>
    </citation>
    <scope>NUCLEOTIDE SEQUENCE [LARGE SCALE GENOMIC DNA]</scope>
    <source>
        <strain evidence="11 12">RC-2-3</strain>
    </source>
</reference>
<dbReference type="InterPro" id="IPR017871">
    <property type="entry name" value="ABC_transporter-like_CS"/>
</dbReference>
<keyword evidence="5 8" id="KW-1133">Transmembrane helix</keyword>
<evidence type="ECO:0000313" key="11">
    <source>
        <dbReference type="EMBL" id="WXK93493.1"/>
    </source>
</evidence>
<feature type="compositionally biased region" description="Basic and acidic residues" evidence="7">
    <location>
        <begin position="350"/>
        <end position="359"/>
    </location>
</feature>
<feature type="transmembrane region" description="Helical" evidence="8">
    <location>
        <begin position="275"/>
        <end position="297"/>
    </location>
</feature>
<dbReference type="Proteomes" id="UP001623384">
    <property type="component" value="Chromosome"/>
</dbReference>
<keyword evidence="6 8" id="KW-0472">Membrane</keyword>
<dbReference type="Gene3D" id="1.20.1560.10">
    <property type="entry name" value="ABC transporter type 1, transmembrane domain"/>
    <property type="match status" value="1"/>
</dbReference>
<dbReference type="GO" id="GO:0005524">
    <property type="term" value="F:ATP binding"/>
    <property type="evidence" value="ECO:0007669"/>
    <property type="project" value="UniProtKB-KW"/>
</dbReference>
<feature type="domain" description="ABC transmembrane type-1" evidence="10">
    <location>
        <begin position="47"/>
        <end position="336"/>
    </location>
</feature>
<dbReference type="InterPro" id="IPR027417">
    <property type="entry name" value="P-loop_NTPase"/>
</dbReference>
<evidence type="ECO:0000256" key="7">
    <source>
        <dbReference type="SAM" id="MobiDB-lite"/>
    </source>
</evidence>
<evidence type="ECO:0000259" key="9">
    <source>
        <dbReference type="PROSITE" id="PS50893"/>
    </source>
</evidence>
<keyword evidence="3" id="KW-0547">Nucleotide-binding</keyword>
<dbReference type="PROSITE" id="PS50929">
    <property type="entry name" value="ABC_TM1F"/>
    <property type="match status" value="1"/>
</dbReference>
<dbReference type="PANTHER" id="PTHR24221:SF468">
    <property type="entry name" value="ABC TRANSPORTER"/>
    <property type="match status" value="1"/>
</dbReference>
<organism evidence="11 12">
    <name type="scientific">Pseudarthrobacter quantipunctorum</name>
    <dbReference type="NCBI Taxonomy" id="3128980"/>
    <lineage>
        <taxon>Bacteria</taxon>
        <taxon>Bacillati</taxon>
        <taxon>Actinomycetota</taxon>
        <taxon>Actinomycetes</taxon>
        <taxon>Micrococcales</taxon>
        <taxon>Micrococcaceae</taxon>
        <taxon>Pseudarthrobacter</taxon>
    </lineage>
</organism>
<keyword evidence="2 8" id="KW-0812">Transmembrane</keyword>
<evidence type="ECO:0000256" key="8">
    <source>
        <dbReference type="SAM" id="Phobius"/>
    </source>
</evidence>
<evidence type="ECO:0000313" key="12">
    <source>
        <dbReference type="Proteomes" id="UP001623384"/>
    </source>
</evidence>
<feature type="region of interest" description="Disordered" evidence="7">
    <location>
        <begin position="350"/>
        <end position="369"/>
    </location>
</feature>
<feature type="region of interest" description="Disordered" evidence="7">
    <location>
        <begin position="613"/>
        <end position="645"/>
    </location>
</feature>
<dbReference type="Gene3D" id="3.40.50.300">
    <property type="entry name" value="P-loop containing nucleotide triphosphate hydrolases"/>
    <property type="match status" value="1"/>
</dbReference>
<comment type="subcellular location">
    <subcellularLocation>
        <location evidence="1">Cell membrane</location>
        <topology evidence="1">Multi-pass membrane protein</topology>
    </subcellularLocation>
</comment>
<keyword evidence="4 11" id="KW-0067">ATP-binding</keyword>
<dbReference type="RefSeq" id="WP_406635895.1">
    <property type="nucleotide sequence ID" value="NZ_CP148033.1"/>
</dbReference>
<feature type="transmembrane region" description="Helical" evidence="8">
    <location>
        <begin position="195"/>
        <end position="213"/>
    </location>
</feature>
<feature type="transmembrane region" description="Helical" evidence="8">
    <location>
        <begin position="86"/>
        <end position="107"/>
    </location>
</feature>
<dbReference type="Pfam" id="PF00005">
    <property type="entry name" value="ABC_tran"/>
    <property type="match status" value="1"/>
</dbReference>
<dbReference type="SUPFAM" id="SSF52540">
    <property type="entry name" value="P-loop containing nucleoside triphosphate hydrolases"/>
    <property type="match status" value="1"/>
</dbReference>
<dbReference type="InterPro" id="IPR003593">
    <property type="entry name" value="AAA+_ATPase"/>
</dbReference>
<proteinExistence type="predicted"/>
<dbReference type="PANTHER" id="PTHR24221">
    <property type="entry name" value="ATP-BINDING CASSETTE SUB-FAMILY B"/>
    <property type="match status" value="1"/>
</dbReference>
<evidence type="ECO:0000256" key="4">
    <source>
        <dbReference type="ARBA" id="ARBA00022840"/>
    </source>
</evidence>
<evidence type="ECO:0000256" key="2">
    <source>
        <dbReference type="ARBA" id="ARBA00022692"/>
    </source>
</evidence>
<dbReference type="CDD" id="cd18564">
    <property type="entry name" value="ABC_6TM_exporter_like"/>
    <property type="match status" value="1"/>
</dbReference>
<evidence type="ECO:0000256" key="6">
    <source>
        <dbReference type="ARBA" id="ARBA00023136"/>
    </source>
</evidence>
<dbReference type="SUPFAM" id="SSF90123">
    <property type="entry name" value="ABC transporter transmembrane region"/>
    <property type="match status" value="1"/>
</dbReference>
<feature type="domain" description="ABC transporter" evidence="9">
    <location>
        <begin position="370"/>
        <end position="604"/>
    </location>
</feature>
<evidence type="ECO:0000256" key="5">
    <source>
        <dbReference type="ARBA" id="ARBA00022989"/>
    </source>
</evidence>
<dbReference type="PROSITE" id="PS00211">
    <property type="entry name" value="ABC_TRANSPORTER_1"/>
    <property type="match status" value="1"/>
</dbReference>
<sequence length="645" mass="68531">MRRTGRRQAPAAAAAAHPPGSSIPVMQARMILRIFGPFLRPQWPGCLLAALLAVAGTGIALLKPWPLKYLFDEVLLPSGNPTSQDIQYILVLVVVALAAITVLDSLVGAARSYILTVVGERVAASIRTRLYDHLQRLPLAYHEGTPTGELTTRLTGDVDKVRALLTVTFVDASTHVLTLAGMAGVMLILDWQLSLALLLVLPLLLLTVSGFRARIRTVEQSARDSEGDLAAVAQESLVAIKLVKATGREEDESKRFRRHSDASVAAVLRSARTSAAFGAAVDAVVAVATTGLIWLGAQRVLQGALTPGDLIIFTSYLRDFFGPTRALSKLPAQLTRAGVRAARIADTLRRSPDIQDKPGARPAGPPRKQLSLDGVGFAYTQDRPVLRDVDLTVPVGSTLAVVGPTGAGKSTIAALMCRLQDPTSGRVLLDGTDLRDLTGASLHAQVGLVTQDAVLFRASVRENIAYGRPDASLEEVQDAARAAQAHAFVQALPRGYDTVLAERGATLSGGQKQRLALARGLLQGCPVLVLDEPTTGLDAQSEHALLEALRQVASGRTTVIITHRMAAAMAADQIVVLDAGRVVERGTHHRLIAGGGLYAEMCRLQGITGLPPTWNGTTHGNGHHPSRQSKLDADQSATHPRGSRQ</sequence>
<dbReference type="Pfam" id="PF00664">
    <property type="entry name" value="ABC_membrane"/>
    <property type="match status" value="1"/>
</dbReference>
<feature type="transmembrane region" description="Helical" evidence="8">
    <location>
        <begin position="43"/>
        <end position="66"/>
    </location>
</feature>
<keyword evidence="12" id="KW-1185">Reference proteome</keyword>
<feature type="transmembrane region" description="Helical" evidence="8">
    <location>
        <begin position="163"/>
        <end position="189"/>
    </location>
</feature>
<dbReference type="EMBL" id="CP148033">
    <property type="protein sequence ID" value="WXK93493.1"/>
    <property type="molecule type" value="Genomic_DNA"/>
</dbReference>
<evidence type="ECO:0000256" key="3">
    <source>
        <dbReference type="ARBA" id="ARBA00022741"/>
    </source>
</evidence>
<dbReference type="InterPro" id="IPR011527">
    <property type="entry name" value="ABC1_TM_dom"/>
</dbReference>
<evidence type="ECO:0000259" key="10">
    <source>
        <dbReference type="PROSITE" id="PS50929"/>
    </source>
</evidence>
<dbReference type="InterPro" id="IPR003439">
    <property type="entry name" value="ABC_transporter-like_ATP-bd"/>
</dbReference>
<gene>
    <name evidence="11" type="ORF">WHH00_01470</name>
</gene>
<name>A0ABZ2R4W9_9MICC</name>
<dbReference type="InterPro" id="IPR039421">
    <property type="entry name" value="Type_1_exporter"/>
</dbReference>
<dbReference type="PROSITE" id="PS50893">
    <property type="entry name" value="ABC_TRANSPORTER_2"/>
    <property type="match status" value="1"/>
</dbReference>